<reference evidence="3" key="1">
    <citation type="submission" date="2020-08" db="EMBL/GenBank/DDBJ databases">
        <title>Genome sequencing and assembly of the red palm weevil Rhynchophorus ferrugineus.</title>
        <authorList>
            <person name="Dias G.B."/>
            <person name="Bergman C.M."/>
            <person name="Manee M."/>
        </authorList>
    </citation>
    <scope>NUCLEOTIDE SEQUENCE</scope>
    <source>
        <strain evidence="3">AA-2017</strain>
        <tissue evidence="3">Whole larva</tissue>
    </source>
</reference>
<dbReference type="AlphaFoldDB" id="A0A834LY76"/>
<comment type="caution">
    <text evidence="3">The sequence shown here is derived from an EMBL/GenBank/DDBJ whole genome shotgun (WGS) entry which is preliminary data.</text>
</comment>
<evidence type="ECO:0000256" key="2">
    <source>
        <dbReference type="ARBA" id="ARBA00013846"/>
    </source>
</evidence>
<dbReference type="OrthoDB" id="551431at2759"/>
<dbReference type="Proteomes" id="UP000625711">
    <property type="component" value="Unassembled WGS sequence"/>
</dbReference>
<dbReference type="PANTHER" id="PTHR31716:SF1">
    <property type="entry name" value="PROTEIN FMC1 HOMOLOG"/>
    <property type="match status" value="1"/>
</dbReference>
<comment type="similarity">
    <text evidence="1">Belongs to the FMC1 family.</text>
</comment>
<evidence type="ECO:0000313" key="4">
    <source>
        <dbReference type="EMBL" id="KAF7264644.1"/>
    </source>
</evidence>
<gene>
    <name evidence="4" type="ORF">GWI33_022922</name>
    <name evidence="3" type="ORF">GWI33_022925</name>
</gene>
<accession>A0A834LY76</accession>
<name>A0A834LY76_RHYFE</name>
<evidence type="ECO:0000256" key="1">
    <source>
        <dbReference type="ARBA" id="ARBA00009058"/>
    </source>
</evidence>
<dbReference type="GO" id="GO:0005739">
    <property type="term" value="C:mitochondrion"/>
    <property type="evidence" value="ECO:0007669"/>
    <property type="project" value="TreeGrafter"/>
</dbReference>
<dbReference type="EMBL" id="JAACXV010016449">
    <property type="protein sequence ID" value="KAF7264644.1"/>
    <property type="molecule type" value="Genomic_DNA"/>
</dbReference>
<dbReference type="InterPro" id="IPR037667">
    <property type="entry name" value="FMC1_homologue"/>
</dbReference>
<evidence type="ECO:0000313" key="3">
    <source>
        <dbReference type="EMBL" id="KAF7264641.1"/>
    </source>
</evidence>
<keyword evidence="5" id="KW-1185">Reference proteome</keyword>
<protein>
    <recommendedName>
        <fullName evidence="2">Protein FMC1 homolog</fullName>
    </recommendedName>
</protein>
<evidence type="ECO:0000313" key="5">
    <source>
        <dbReference type="Proteomes" id="UP000625711"/>
    </source>
</evidence>
<proteinExistence type="inferred from homology"/>
<organism evidence="3 5">
    <name type="scientific">Rhynchophorus ferrugineus</name>
    <name type="common">Red palm weevil</name>
    <name type="synonym">Curculio ferrugineus</name>
    <dbReference type="NCBI Taxonomy" id="354439"/>
    <lineage>
        <taxon>Eukaryota</taxon>
        <taxon>Metazoa</taxon>
        <taxon>Ecdysozoa</taxon>
        <taxon>Arthropoda</taxon>
        <taxon>Hexapoda</taxon>
        <taxon>Insecta</taxon>
        <taxon>Pterygota</taxon>
        <taxon>Neoptera</taxon>
        <taxon>Endopterygota</taxon>
        <taxon>Coleoptera</taxon>
        <taxon>Polyphaga</taxon>
        <taxon>Cucujiformia</taxon>
        <taxon>Curculionidae</taxon>
        <taxon>Dryophthorinae</taxon>
        <taxon>Rhynchophorus</taxon>
    </lineage>
</organism>
<dbReference type="PANTHER" id="PTHR31716">
    <property type="entry name" value="PROTEIN FMC1 HOMOLOG"/>
    <property type="match status" value="1"/>
</dbReference>
<dbReference type="EMBL" id="JAACXV010016450">
    <property type="protein sequence ID" value="KAF7264641.1"/>
    <property type="molecule type" value="Genomic_DNA"/>
</dbReference>
<sequence length="69" mass="8135">MSQYRKFNTTDQQLCRAKEEMDFIAKTFLCYLKSARLSYEIQDEFHGKGERTVAETARMVGFKLPHDPK</sequence>